<protein>
    <submittedName>
        <fullName evidence="1">Uncharacterized protein</fullName>
    </submittedName>
</protein>
<dbReference type="Proteomes" id="UP000606044">
    <property type="component" value="Unassembled WGS sequence"/>
</dbReference>
<dbReference type="AlphaFoldDB" id="A0A917CB80"/>
<reference evidence="1" key="2">
    <citation type="submission" date="2020-09" db="EMBL/GenBank/DDBJ databases">
        <authorList>
            <person name="Sun Q."/>
            <person name="Sedlacek I."/>
        </authorList>
    </citation>
    <scope>NUCLEOTIDE SEQUENCE</scope>
    <source>
        <strain evidence="1">CCM 7897</strain>
    </source>
</reference>
<dbReference type="SUPFAM" id="SSF55729">
    <property type="entry name" value="Acyl-CoA N-acyltransferases (Nat)"/>
    <property type="match status" value="1"/>
</dbReference>
<comment type="caution">
    <text evidence="1">The sequence shown here is derived from an EMBL/GenBank/DDBJ whole genome shotgun (WGS) entry which is preliminary data.</text>
</comment>
<evidence type="ECO:0000313" key="2">
    <source>
        <dbReference type="Proteomes" id="UP000606044"/>
    </source>
</evidence>
<organism evidence="1 2">
    <name type="scientific">Azorhizobium oxalatiphilum</name>
    <dbReference type="NCBI Taxonomy" id="980631"/>
    <lineage>
        <taxon>Bacteria</taxon>
        <taxon>Pseudomonadati</taxon>
        <taxon>Pseudomonadota</taxon>
        <taxon>Alphaproteobacteria</taxon>
        <taxon>Hyphomicrobiales</taxon>
        <taxon>Xanthobacteraceae</taxon>
        <taxon>Azorhizobium</taxon>
    </lineage>
</organism>
<dbReference type="InterPro" id="IPR016181">
    <property type="entry name" value="Acyl_CoA_acyltransferase"/>
</dbReference>
<dbReference type="EMBL" id="BMCT01000008">
    <property type="protein sequence ID" value="GGF80985.1"/>
    <property type="molecule type" value="Genomic_DNA"/>
</dbReference>
<dbReference type="RefSeq" id="WP_188583066.1">
    <property type="nucleotide sequence ID" value="NZ_BMCT01000008.1"/>
</dbReference>
<reference evidence="1" key="1">
    <citation type="journal article" date="2014" name="Int. J. Syst. Evol. Microbiol.">
        <title>Complete genome sequence of Corynebacterium casei LMG S-19264T (=DSM 44701T), isolated from a smear-ripened cheese.</title>
        <authorList>
            <consortium name="US DOE Joint Genome Institute (JGI-PGF)"/>
            <person name="Walter F."/>
            <person name="Albersmeier A."/>
            <person name="Kalinowski J."/>
            <person name="Ruckert C."/>
        </authorList>
    </citation>
    <scope>NUCLEOTIDE SEQUENCE</scope>
    <source>
        <strain evidence="1">CCM 7897</strain>
    </source>
</reference>
<proteinExistence type="predicted"/>
<keyword evidence="2" id="KW-1185">Reference proteome</keyword>
<accession>A0A917CB80</accession>
<evidence type="ECO:0000313" key="1">
    <source>
        <dbReference type="EMBL" id="GGF80985.1"/>
    </source>
</evidence>
<sequence length="263" mass="28352">MRDHALTGVAQVPAVPVQVGPLATCSDPTCGLFAADARRFHADSVPPTGLRRWSGSTAMMLDLALYPSADTYVKAVSKRSRGNVPRAAKKAARLGITCARINPDGHVASLAAIRGSKRFRSGGPVLAAWFGGRAPGEDTCVAPEAPACPDHWTLVWGAFLETSGGPRLIAYLALRRVGDLCRTFDLMAHGDHLGTGVMKLLFLEVARWLLERQDREAQGVRWLMYGAMEHGAPGLHEWKRLLCFTPAHLLFEDVPAAPPSRAA</sequence>
<name>A0A917CB80_9HYPH</name>
<gene>
    <name evidence="1" type="ORF">GCM10007301_46360</name>
</gene>